<evidence type="ECO:0000256" key="1">
    <source>
        <dbReference type="SAM" id="MobiDB-lite"/>
    </source>
</evidence>
<dbReference type="EMBL" id="JAHCVI010000001">
    <property type="protein sequence ID" value="KAG7291050.1"/>
    <property type="molecule type" value="Genomic_DNA"/>
</dbReference>
<accession>A0AAD4F1M4</accession>
<organism evidence="2 3">
    <name type="scientific">Staphylotrichum longicolle</name>
    <dbReference type="NCBI Taxonomy" id="669026"/>
    <lineage>
        <taxon>Eukaryota</taxon>
        <taxon>Fungi</taxon>
        <taxon>Dikarya</taxon>
        <taxon>Ascomycota</taxon>
        <taxon>Pezizomycotina</taxon>
        <taxon>Sordariomycetes</taxon>
        <taxon>Sordariomycetidae</taxon>
        <taxon>Sordariales</taxon>
        <taxon>Chaetomiaceae</taxon>
        <taxon>Staphylotrichum</taxon>
    </lineage>
</organism>
<protein>
    <recommendedName>
        <fullName evidence="4">SH3 domain-containing protein</fullName>
    </recommendedName>
</protein>
<name>A0AAD4F1M4_9PEZI</name>
<evidence type="ECO:0008006" key="4">
    <source>
        <dbReference type="Google" id="ProtNLM"/>
    </source>
</evidence>
<evidence type="ECO:0000313" key="3">
    <source>
        <dbReference type="Proteomes" id="UP001197093"/>
    </source>
</evidence>
<dbReference type="SUPFAM" id="SSF50044">
    <property type="entry name" value="SH3-domain"/>
    <property type="match status" value="2"/>
</dbReference>
<gene>
    <name evidence="2" type="ORF">NEMBOFW57_001060</name>
</gene>
<evidence type="ECO:0000313" key="2">
    <source>
        <dbReference type="EMBL" id="KAG7291050.1"/>
    </source>
</evidence>
<dbReference type="Gene3D" id="2.30.30.40">
    <property type="entry name" value="SH3 Domains"/>
    <property type="match status" value="1"/>
</dbReference>
<feature type="region of interest" description="Disordered" evidence="1">
    <location>
        <begin position="167"/>
        <end position="317"/>
    </location>
</feature>
<dbReference type="AlphaFoldDB" id="A0AAD4F1M4"/>
<dbReference type="Proteomes" id="UP001197093">
    <property type="component" value="Unassembled WGS sequence"/>
</dbReference>
<keyword evidence="3" id="KW-1185">Reference proteome</keyword>
<comment type="caution">
    <text evidence="2">The sequence shown here is derived from an EMBL/GenBank/DDBJ whole genome shotgun (WGS) entry which is preliminary data.</text>
</comment>
<proteinExistence type="predicted"/>
<sequence length="848" mass="92627">MAVDIEELIIAPIREVVDRGKEAVANAESADDRDDDADDTANRMAKAGKALVREGERALKRLQPLWDDQVKKYGDAFRTAMDKNDRVPVEIEERRRTLDGLVYDFEDYIEIDTFDEERFTELQAAVKSLALHVLDIIKKLNLDGVPVNPPPTTVSVFPPLPPLPPLPPSVLRQGAAKSPSRSPILNHMSKPPSRGRDAVPQGTEHPSRPQRESGTLGSVTTSSTDGRRRRPTPQGVLRRDTTTSHASSHYSVDTLPPYSSEEARPVGAQQAHPTDRTPGAHMHRSAPPARSTPDVLGPHNSHMRTENDPSSPAATEPLEIPVFPISRTTKWVTEQAAVPASPRLSRPLTIRESMIPEDRAVTTNSPTLSTATPRLNHIDRPRSPVQPPDGLIPSPTLGPGPLPMAPLSLPSAAAEIESGIMVSEDWKTVVSDGANSGSRALLSVSSREPECSIGPKSSLYQMNGFCKGAQAFKQGGHLQAVKKVQGYVAGATTYTGKCISCGYAHQYDELEMDVNGDPKANFTSSNVRFRVRFLYKSHLATTRSPEAYYGCLFCAHAGSVVREGDATVFATSDALFRHLARHPQPLPAVPDVTVLYGGSSSDAQDFDVHFLEPPPSPAESVETDNSITQNLPVATATKMHLQRYGEKKLPRPEGLSEKRELLQFFAGATVVGVEFPAAWAGKWATGWHDGRWGFFPAKCVELERPRRRSEMPPLLFSQQPQQQMPPAPAVTRSVVARWKWEPSKDAAEKGWLVFDKGETITHVGWVERERWCWSGVNKKGQAGVFPRSHVRWDQVKEEVASPSPVARPVTSRGLTKRGFFGRSKSSAAATASSASSMSGASSVIEIVI</sequence>
<feature type="region of interest" description="Disordered" evidence="1">
    <location>
        <begin position="361"/>
        <end position="398"/>
    </location>
</feature>
<feature type="compositionally biased region" description="Polar residues" evidence="1">
    <location>
        <begin position="361"/>
        <end position="373"/>
    </location>
</feature>
<reference evidence="2" key="1">
    <citation type="submission" date="2023-02" db="EMBL/GenBank/DDBJ databases">
        <authorList>
            <person name="Palmer J.M."/>
        </authorList>
    </citation>
    <scope>NUCLEOTIDE SEQUENCE</scope>
    <source>
        <strain evidence="2">FW57</strain>
    </source>
</reference>
<feature type="compositionally biased region" description="Low complexity" evidence="1">
    <location>
        <begin position="213"/>
        <end position="224"/>
    </location>
</feature>
<dbReference type="InterPro" id="IPR036028">
    <property type="entry name" value="SH3-like_dom_sf"/>
</dbReference>